<accession>A0A8K0R8E2</accession>
<dbReference type="Gene3D" id="3.30.70.100">
    <property type="match status" value="1"/>
</dbReference>
<dbReference type="Proteomes" id="UP000813461">
    <property type="component" value="Unassembled WGS sequence"/>
</dbReference>
<reference evidence="1" key="1">
    <citation type="journal article" date="2021" name="Nat. Commun.">
        <title>Genetic determinants of endophytism in the Arabidopsis root mycobiome.</title>
        <authorList>
            <person name="Mesny F."/>
            <person name="Miyauchi S."/>
            <person name="Thiergart T."/>
            <person name="Pickel B."/>
            <person name="Atanasova L."/>
            <person name="Karlsson M."/>
            <person name="Huettel B."/>
            <person name="Barry K.W."/>
            <person name="Haridas S."/>
            <person name="Chen C."/>
            <person name="Bauer D."/>
            <person name="Andreopoulos W."/>
            <person name="Pangilinan J."/>
            <person name="LaButti K."/>
            <person name="Riley R."/>
            <person name="Lipzen A."/>
            <person name="Clum A."/>
            <person name="Drula E."/>
            <person name="Henrissat B."/>
            <person name="Kohler A."/>
            <person name="Grigoriev I.V."/>
            <person name="Martin F.M."/>
            <person name="Hacquard S."/>
        </authorList>
    </citation>
    <scope>NUCLEOTIDE SEQUENCE</scope>
    <source>
        <strain evidence="1">MPI-SDFR-AT-0120</strain>
    </source>
</reference>
<evidence type="ECO:0000313" key="1">
    <source>
        <dbReference type="EMBL" id="KAH7089248.1"/>
    </source>
</evidence>
<keyword evidence="2" id="KW-1185">Reference proteome</keyword>
<proteinExistence type="predicted"/>
<comment type="caution">
    <text evidence="1">The sequence shown here is derived from an EMBL/GenBank/DDBJ whole genome shotgun (WGS) entry which is preliminary data.</text>
</comment>
<evidence type="ECO:0000313" key="2">
    <source>
        <dbReference type="Proteomes" id="UP000813461"/>
    </source>
</evidence>
<name>A0A8K0R8E2_9PLEO</name>
<dbReference type="OrthoDB" id="3830579at2759"/>
<organism evidence="1 2">
    <name type="scientific">Paraphoma chrysanthemicola</name>
    <dbReference type="NCBI Taxonomy" id="798071"/>
    <lineage>
        <taxon>Eukaryota</taxon>
        <taxon>Fungi</taxon>
        <taxon>Dikarya</taxon>
        <taxon>Ascomycota</taxon>
        <taxon>Pezizomycotina</taxon>
        <taxon>Dothideomycetes</taxon>
        <taxon>Pleosporomycetidae</taxon>
        <taxon>Pleosporales</taxon>
        <taxon>Pleosporineae</taxon>
        <taxon>Phaeosphaeriaceae</taxon>
        <taxon>Paraphoma</taxon>
    </lineage>
</organism>
<dbReference type="AlphaFoldDB" id="A0A8K0R8E2"/>
<protein>
    <recommendedName>
        <fullName evidence="3">ABM domain-containing protein</fullName>
    </recommendedName>
</protein>
<sequence>MQSLSPVTEIVEIPLQVTFAEFLRVFQLELLPVLLKAKGTKTKSTDGLSHDCAVSLTEWESLEAHAQFEKDPSSTRFFTTLERLARGPPIIDHYAFGDMRAVEDASSLRLSFWKSSAVPKALLDGVKAESLDNAGLFCCCEAKGLNGKPTAQASIDSEAARSFDVQWFSYERKVMPHL</sequence>
<dbReference type="EMBL" id="JAGMVJ010000007">
    <property type="protein sequence ID" value="KAH7089248.1"/>
    <property type="molecule type" value="Genomic_DNA"/>
</dbReference>
<gene>
    <name evidence="1" type="ORF">FB567DRAFT_620178</name>
</gene>
<evidence type="ECO:0008006" key="3">
    <source>
        <dbReference type="Google" id="ProtNLM"/>
    </source>
</evidence>